<accession>A0A162Q7E8</accession>
<feature type="compositionally biased region" description="Basic and acidic residues" evidence="1">
    <location>
        <begin position="149"/>
        <end position="162"/>
    </location>
</feature>
<evidence type="ECO:0000313" key="2">
    <source>
        <dbReference type="EMBL" id="KZL88163.1"/>
    </source>
</evidence>
<proteinExistence type="predicted"/>
<sequence length="632" mass="70261">MSIGILVGEPDFRLPQNLSSFIMRIPFSNHHESKHVQIESFRERFFLCTTRAVSCCDQQRENITDKVLDAELDKIFSTHLGVGLWLKVKRSRDLTPSSLNCSGGVPEAERREKDCDTVDIDGIDLEAPFAETIKKIQTATRNLHNEATALKERDADKLSNETKKRKPKKRKTKKQDETRIHKSRYVPWKTPRKIVEERSRLLLEMLQNIPETAIESKTEHQQAITSVQLLVPTAQLCGAVGSGVSQLHSPKDAVFRLGSFGQIVAYRNLESENYKEGIQQLLEQSECDVQETANNLVWVSKLLSSGTRIIRRNIDNTYMESRDIEKETQLKRKDGGFENIHKIVNELHSSQHGNAWLVYGALEMQGAEGSAVARVAKESALVFVSTVASQLASQDWASTPDAVEIFHLPAVLSWTLRMSFEETCKGLGLSNFSCHNPEIAEQLDKIAEKFVKLEGELPTLTEAQARSKRIALEIAANAAMRVSLGKLRAICSVAEQATDATRADTVPPANVSLDSGTGVSNTDSFRRNGYTAGTQQVQLPNGYAFGVCGAFDETSEAQSSSWASGRQHQSQMVLDTTMRESGMESTSLRAREATTQEEFPFPSWFSPGGAGNWFRDAIEDASIAGFDNFLTL</sequence>
<reference evidence="2 3" key="1">
    <citation type="submission" date="2015-06" db="EMBL/GenBank/DDBJ databases">
        <title>Survival trade-offs in plant roots during colonization by closely related pathogenic and mutualistic fungi.</title>
        <authorList>
            <person name="Hacquard S."/>
            <person name="Kracher B."/>
            <person name="Hiruma K."/>
            <person name="Weinman A."/>
            <person name="Muench P."/>
            <person name="Garrido Oter R."/>
            <person name="Ver Loren van Themaat E."/>
            <person name="Dallerey J.-F."/>
            <person name="Damm U."/>
            <person name="Henrissat B."/>
            <person name="Lespinet O."/>
            <person name="Thon M."/>
            <person name="Kemen E."/>
            <person name="McHardy A.C."/>
            <person name="Schulze-Lefert P."/>
            <person name="O'Connell R.J."/>
        </authorList>
    </citation>
    <scope>NUCLEOTIDE SEQUENCE [LARGE SCALE GENOMIC DNA]</scope>
    <source>
        <strain evidence="2 3">MAFF 238704</strain>
    </source>
</reference>
<dbReference type="EMBL" id="LFIW01000072">
    <property type="protein sequence ID" value="KZL88163.1"/>
    <property type="molecule type" value="Genomic_DNA"/>
</dbReference>
<dbReference type="AlphaFoldDB" id="A0A162Q7E8"/>
<name>A0A162Q7E8_COLIC</name>
<comment type="caution">
    <text evidence="2">The sequence shown here is derived from an EMBL/GenBank/DDBJ whole genome shotgun (WGS) entry which is preliminary data.</text>
</comment>
<feature type="region of interest" description="Disordered" evidence="1">
    <location>
        <begin position="146"/>
        <end position="178"/>
    </location>
</feature>
<evidence type="ECO:0000313" key="3">
    <source>
        <dbReference type="Proteomes" id="UP000076584"/>
    </source>
</evidence>
<protein>
    <submittedName>
        <fullName evidence="2">Uncharacterized protein</fullName>
    </submittedName>
</protein>
<organism evidence="2 3">
    <name type="scientific">Colletotrichum incanum</name>
    <name type="common">Soybean anthracnose fungus</name>
    <dbReference type="NCBI Taxonomy" id="1573173"/>
    <lineage>
        <taxon>Eukaryota</taxon>
        <taxon>Fungi</taxon>
        <taxon>Dikarya</taxon>
        <taxon>Ascomycota</taxon>
        <taxon>Pezizomycotina</taxon>
        <taxon>Sordariomycetes</taxon>
        <taxon>Hypocreomycetidae</taxon>
        <taxon>Glomerellales</taxon>
        <taxon>Glomerellaceae</taxon>
        <taxon>Colletotrichum</taxon>
        <taxon>Colletotrichum spaethianum species complex</taxon>
    </lineage>
</organism>
<evidence type="ECO:0000256" key="1">
    <source>
        <dbReference type="SAM" id="MobiDB-lite"/>
    </source>
</evidence>
<dbReference type="Proteomes" id="UP000076584">
    <property type="component" value="Unassembled WGS sequence"/>
</dbReference>
<feature type="compositionally biased region" description="Basic residues" evidence="1">
    <location>
        <begin position="163"/>
        <end position="173"/>
    </location>
</feature>
<keyword evidence="3" id="KW-1185">Reference proteome</keyword>
<gene>
    <name evidence="2" type="ORF">CI238_11621</name>
</gene>